<dbReference type="EMBL" id="CP016379">
    <property type="protein sequence ID" value="AZR73251.1"/>
    <property type="molecule type" value="Genomic_DNA"/>
</dbReference>
<organism evidence="9 10">
    <name type="scientific">Anoxybacter fermentans</name>
    <dbReference type="NCBI Taxonomy" id="1323375"/>
    <lineage>
        <taxon>Bacteria</taxon>
        <taxon>Bacillati</taxon>
        <taxon>Bacillota</taxon>
        <taxon>Clostridia</taxon>
        <taxon>Halanaerobiales</taxon>
        <taxon>Anoxybacter</taxon>
    </lineage>
</organism>
<dbReference type="PANTHER" id="PTHR43744:SF8">
    <property type="entry name" value="SN-GLYCEROL-3-PHOSPHATE TRANSPORT SYSTEM PERMEASE PROTEIN UGPE"/>
    <property type="match status" value="1"/>
</dbReference>
<keyword evidence="6 7" id="KW-0472">Membrane</keyword>
<evidence type="ECO:0000256" key="6">
    <source>
        <dbReference type="ARBA" id="ARBA00023136"/>
    </source>
</evidence>
<dbReference type="CDD" id="cd06261">
    <property type="entry name" value="TM_PBP2"/>
    <property type="match status" value="1"/>
</dbReference>
<accession>A0A3S9SY79</accession>
<keyword evidence="9" id="KW-0067">ATP-binding</keyword>
<evidence type="ECO:0000313" key="9">
    <source>
        <dbReference type="EMBL" id="AZR73251.1"/>
    </source>
</evidence>
<feature type="transmembrane region" description="Helical" evidence="7">
    <location>
        <begin position="81"/>
        <end position="100"/>
    </location>
</feature>
<feature type="domain" description="ABC transmembrane type-1" evidence="8">
    <location>
        <begin position="77"/>
        <end position="268"/>
    </location>
</feature>
<name>A0A3S9SY79_9FIRM</name>
<feature type="transmembrane region" description="Helical" evidence="7">
    <location>
        <begin position="16"/>
        <end position="35"/>
    </location>
</feature>
<dbReference type="PANTHER" id="PTHR43744">
    <property type="entry name" value="ABC TRANSPORTER PERMEASE PROTEIN MG189-RELATED-RELATED"/>
    <property type="match status" value="1"/>
</dbReference>
<evidence type="ECO:0000256" key="5">
    <source>
        <dbReference type="ARBA" id="ARBA00022989"/>
    </source>
</evidence>
<proteinExistence type="inferred from homology"/>
<keyword evidence="3" id="KW-1003">Cell membrane</keyword>
<sequence length="283" mass="32339">MSLKSSQKKQKKLTKIIWYIVVSIGALIFLLPFFWMVSTSLKSEAAVLQFPPKWIPDPIKWSNYIEALTVEPFGLFLKNTVFITVVAMFGEILTASLVAYGFARFDFKGRNILFLILLSTMMLPGQVTMIPVFIMFRNFGWINTFKPLTIPAYFGGGAFYIFLLRQFFMTIPRELDDAAKIDGCNAFQIYYKIILPLSKPALATIAIFSFQGHWNDFMGPLIYLNDKSKFTLALGLKMFQGMFKTQWNLLMAASVVVMLPVLILFFCFQRQFIEGITMTGMKG</sequence>
<evidence type="ECO:0000256" key="4">
    <source>
        <dbReference type="ARBA" id="ARBA00022692"/>
    </source>
</evidence>
<reference evidence="9 10" key="1">
    <citation type="submission" date="2016-07" db="EMBL/GenBank/DDBJ databases">
        <title>Genome and transcriptome analysis of iron-reducing fermentative bacteria Anoxybacter fermentans.</title>
        <authorList>
            <person name="Zeng X."/>
            <person name="Shao Z."/>
        </authorList>
    </citation>
    <scope>NUCLEOTIDE SEQUENCE [LARGE SCALE GENOMIC DNA]</scope>
    <source>
        <strain evidence="9 10">DY22613</strain>
    </source>
</reference>
<dbReference type="InterPro" id="IPR035906">
    <property type="entry name" value="MetI-like_sf"/>
</dbReference>
<dbReference type="PROSITE" id="PS50928">
    <property type="entry name" value="ABC_TM1"/>
    <property type="match status" value="1"/>
</dbReference>
<gene>
    <name evidence="9" type="ORF">BBF96_07545</name>
</gene>
<dbReference type="RefSeq" id="WP_127016579.1">
    <property type="nucleotide sequence ID" value="NZ_CP016379.1"/>
</dbReference>
<dbReference type="SUPFAM" id="SSF161098">
    <property type="entry name" value="MetI-like"/>
    <property type="match status" value="1"/>
</dbReference>
<keyword evidence="2 7" id="KW-0813">Transport</keyword>
<feature type="transmembrane region" description="Helical" evidence="7">
    <location>
        <begin position="112"/>
        <end position="136"/>
    </location>
</feature>
<keyword evidence="9" id="KW-0547">Nucleotide-binding</keyword>
<evidence type="ECO:0000256" key="2">
    <source>
        <dbReference type="ARBA" id="ARBA00022448"/>
    </source>
</evidence>
<feature type="transmembrane region" description="Helical" evidence="7">
    <location>
        <begin position="189"/>
        <end position="210"/>
    </location>
</feature>
<comment type="subcellular location">
    <subcellularLocation>
        <location evidence="1 7">Cell membrane</location>
        <topology evidence="1 7">Multi-pass membrane protein</topology>
    </subcellularLocation>
</comment>
<feature type="transmembrane region" description="Helical" evidence="7">
    <location>
        <begin position="247"/>
        <end position="268"/>
    </location>
</feature>
<keyword evidence="4 7" id="KW-0812">Transmembrane</keyword>
<evidence type="ECO:0000256" key="3">
    <source>
        <dbReference type="ARBA" id="ARBA00022475"/>
    </source>
</evidence>
<protein>
    <submittedName>
        <fullName evidence="9">Sugar ABC transporter ATP-binding protein</fullName>
    </submittedName>
</protein>
<dbReference type="AlphaFoldDB" id="A0A3S9SY79"/>
<dbReference type="GO" id="GO:0055085">
    <property type="term" value="P:transmembrane transport"/>
    <property type="evidence" value="ECO:0007669"/>
    <property type="project" value="InterPro"/>
</dbReference>
<dbReference type="InterPro" id="IPR000515">
    <property type="entry name" value="MetI-like"/>
</dbReference>
<evidence type="ECO:0000256" key="7">
    <source>
        <dbReference type="RuleBase" id="RU363032"/>
    </source>
</evidence>
<evidence type="ECO:0000313" key="10">
    <source>
        <dbReference type="Proteomes" id="UP000267250"/>
    </source>
</evidence>
<dbReference type="GO" id="GO:0005524">
    <property type="term" value="F:ATP binding"/>
    <property type="evidence" value="ECO:0007669"/>
    <property type="project" value="UniProtKB-KW"/>
</dbReference>
<feature type="transmembrane region" description="Helical" evidence="7">
    <location>
        <begin position="148"/>
        <end position="168"/>
    </location>
</feature>
<keyword evidence="10" id="KW-1185">Reference proteome</keyword>
<dbReference type="Gene3D" id="1.10.3720.10">
    <property type="entry name" value="MetI-like"/>
    <property type="match status" value="1"/>
</dbReference>
<dbReference type="GO" id="GO:0005886">
    <property type="term" value="C:plasma membrane"/>
    <property type="evidence" value="ECO:0007669"/>
    <property type="project" value="UniProtKB-SubCell"/>
</dbReference>
<dbReference type="KEGG" id="aft:BBF96_07545"/>
<keyword evidence="5 7" id="KW-1133">Transmembrane helix</keyword>
<dbReference type="Pfam" id="PF00528">
    <property type="entry name" value="BPD_transp_1"/>
    <property type="match status" value="1"/>
</dbReference>
<evidence type="ECO:0000256" key="1">
    <source>
        <dbReference type="ARBA" id="ARBA00004651"/>
    </source>
</evidence>
<comment type="similarity">
    <text evidence="7">Belongs to the binding-protein-dependent transport system permease family.</text>
</comment>
<evidence type="ECO:0000259" key="8">
    <source>
        <dbReference type="PROSITE" id="PS50928"/>
    </source>
</evidence>
<dbReference type="Proteomes" id="UP000267250">
    <property type="component" value="Chromosome"/>
</dbReference>
<dbReference type="OrthoDB" id="9787837at2"/>